<evidence type="ECO:0000313" key="2">
    <source>
        <dbReference type="Proteomes" id="UP001140087"/>
    </source>
</evidence>
<comment type="caution">
    <text evidence="1">The sequence shown here is derived from an EMBL/GenBank/DDBJ whole genome shotgun (WGS) entry which is preliminary data.</text>
</comment>
<keyword evidence="2" id="KW-1185">Reference proteome</keyword>
<evidence type="ECO:0000313" key="1">
    <source>
        <dbReference type="EMBL" id="KAJ2789941.1"/>
    </source>
</evidence>
<reference evidence="1" key="1">
    <citation type="submission" date="2022-07" db="EMBL/GenBank/DDBJ databases">
        <title>Phylogenomic reconstructions and comparative analyses of Kickxellomycotina fungi.</title>
        <authorList>
            <person name="Reynolds N.K."/>
            <person name="Stajich J.E."/>
            <person name="Barry K."/>
            <person name="Grigoriev I.V."/>
            <person name="Crous P."/>
            <person name="Smith M.E."/>
        </authorList>
    </citation>
    <scope>NUCLEOTIDE SEQUENCE</scope>
    <source>
        <strain evidence="1">BCRC 34780</strain>
    </source>
</reference>
<dbReference type="Proteomes" id="UP001140087">
    <property type="component" value="Unassembled WGS sequence"/>
</dbReference>
<organism evidence="1 2">
    <name type="scientific">Coemansia helicoidea</name>
    <dbReference type="NCBI Taxonomy" id="1286919"/>
    <lineage>
        <taxon>Eukaryota</taxon>
        <taxon>Fungi</taxon>
        <taxon>Fungi incertae sedis</taxon>
        <taxon>Zoopagomycota</taxon>
        <taxon>Kickxellomycotina</taxon>
        <taxon>Kickxellomycetes</taxon>
        <taxon>Kickxellales</taxon>
        <taxon>Kickxellaceae</taxon>
        <taxon>Coemansia</taxon>
    </lineage>
</organism>
<name>A0ACC1KI17_9FUNG</name>
<dbReference type="EMBL" id="JANBUN010003641">
    <property type="protein sequence ID" value="KAJ2789941.1"/>
    <property type="molecule type" value="Genomic_DNA"/>
</dbReference>
<feature type="non-terminal residue" evidence="1">
    <location>
        <position position="234"/>
    </location>
</feature>
<accession>A0ACC1KI17</accession>
<protein>
    <submittedName>
        <fullName evidence="1">Uncharacterized protein</fullName>
    </submittedName>
</protein>
<gene>
    <name evidence="1" type="ORF">H4R21_006623</name>
</gene>
<sequence length="234" mass="24319">MDKLVLGDRQMSATTACDSSRDASRSNMGMARSRSNMELSFSRPSMAATRSNSCDRLGGHGKPSAASDGGIMPAGELDDTPTPATLEDGGSPTPVSRSAMDEERPAGGFAGSEKGGSSRMGLGSRTELSLRSITSQSTIGGKEMPLFRLLVIIGVLSLALFIAAIDQTIVATATVRISEEFDSLSLAPWLANAYLLSSTALQPITGKLSDILGRTQLLLFGILVFAVGSVVCAV</sequence>
<proteinExistence type="predicted"/>